<name>A0A127A5G1_9MICC</name>
<accession>A0A127A5G1</accession>
<evidence type="ECO:0000313" key="3">
    <source>
        <dbReference type="Proteomes" id="UP000070134"/>
    </source>
</evidence>
<dbReference type="STRING" id="37927.SA2016_4026"/>
<dbReference type="Gene3D" id="1.10.3300.10">
    <property type="entry name" value="Jann2411-like domain"/>
    <property type="match status" value="1"/>
</dbReference>
<dbReference type="OrthoDB" id="3531194at2"/>
<dbReference type="InterPro" id="IPR021005">
    <property type="entry name" value="Znf_CGNR"/>
</dbReference>
<dbReference type="AlphaFoldDB" id="A0A127A5G1"/>
<dbReference type="Pfam" id="PF07336">
    <property type="entry name" value="ABATE"/>
    <property type="match status" value="1"/>
</dbReference>
<reference evidence="2 3" key="1">
    <citation type="submission" date="2016-02" db="EMBL/GenBank/DDBJ databases">
        <title>Complete genome of Sinomonas atrocyanea KCTC 3377.</title>
        <authorList>
            <person name="Kim K.M."/>
        </authorList>
    </citation>
    <scope>NUCLEOTIDE SEQUENCE [LARGE SCALE GENOMIC DNA]</scope>
    <source>
        <strain evidence="2 3">KCTC 3377</strain>
    </source>
</reference>
<evidence type="ECO:0000313" key="2">
    <source>
        <dbReference type="EMBL" id="AMM34679.1"/>
    </source>
</evidence>
<dbReference type="PANTHER" id="PTHR35525">
    <property type="entry name" value="BLL6575 PROTEIN"/>
    <property type="match status" value="1"/>
</dbReference>
<dbReference type="KEGG" id="satk:SA2016_4026"/>
<dbReference type="SUPFAM" id="SSF160904">
    <property type="entry name" value="Jann2411-like"/>
    <property type="match status" value="1"/>
</dbReference>
<dbReference type="EMBL" id="CP014518">
    <property type="protein sequence ID" value="AMM34679.1"/>
    <property type="molecule type" value="Genomic_DNA"/>
</dbReference>
<gene>
    <name evidence="2" type="ORF">SA2016_4026</name>
</gene>
<dbReference type="RefSeq" id="WP_066501633.1">
    <property type="nucleotide sequence ID" value="NZ_BJMO01000016.1"/>
</dbReference>
<sequence length="184" mass="20479">MIFAHDTEVALRSAVNLVNTLDPLGADGGDHLATGEDLDRFLLKEKFTGSRTHDAAELAGVRALRSRLRTLWDSTEEEAVELVNALLSEARALPQLVKHDDWDWHLHATTPQAPLADRMGTEAAMAFVDVIRSKELDRLRVCSAEDCEAVLVDLTKNRSKRYCDTGNCANRAHVRAYRERKAAS</sequence>
<dbReference type="Pfam" id="PF11706">
    <property type="entry name" value="zf-CGNR"/>
    <property type="match status" value="1"/>
</dbReference>
<dbReference type="InterPro" id="IPR023286">
    <property type="entry name" value="ABATE_dom_sf"/>
</dbReference>
<feature type="domain" description="Zinc finger CGNR" evidence="1">
    <location>
        <begin position="138"/>
        <end position="181"/>
    </location>
</feature>
<dbReference type="PANTHER" id="PTHR35525:SF3">
    <property type="entry name" value="BLL6575 PROTEIN"/>
    <property type="match status" value="1"/>
</dbReference>
<evidence type="ECO:0000259" key="1">
    <source>
        <dbReference type="Pfam" id="PF11706"/>
    </source>
</evidence>
<keyword evidence="3" id="KW-1185">Reference proteome</keyword>
<protein>
    <recommendedName>
        <fullName evidence="1">Zinc finger CGNR domain-containing protein</fullName>
    </recommendedName>
</protein>
<organism evidence="2 3">
    <name type="scientific">Sinomonas atrocyanea</name>
    <dbReference type="NCBI Taxonomy" id="37927"/>
    <lineage>
        <taxon>Bacteria</taxon>
        <taxon>Bacillati</taxon>
        <taxon>Actinomycetota</taxon>
        <taxon>Actinomycetes</taxon>
        <taxon>Micrococcales</taxon>
        <taxon>Micrococcaceae</taxon>
        <taxon>Sinomonas</taxon>
    </lineage>
</organism>
<dbReference type="InterPro" id="IPR010852">
    <property type="entry name" value="ABATE"/>
</dbReference>
<proteinExistence type="predicted"/>
<dbReference type="Proteomes" id="UP000070134">
    <property type="component" value="Chromosome"/>
</dbReference>
<dbReference type="PATRIC" id="fig|37927.3.peg.4127"/>